<dbReference type="EMBL" id="JAERRB010000004">
    <property type="protein sequence ID" value="MBL0742368.1"/>
    <property type="molecule type" value="Genomic_DNA"/>
</dbReference>
<reference evidence="1 2" key="1">
    <citation type="submission" date="2021-01" db="EMBL/GenBank/DDBJ databases">
        <title>Chryseolinea sp. Jin1 Genome sequencing and assembly.</title>
        <authorList>
            <person name="Kim I."/>
        </authorList>
    </citation>
    <scope>NUCLEOTIDE SEQUENCE [LARGE SCALE GENOMIC DNA]</scope>
    <source>
        <strain evidence="1 2">Jin1</strain>
    </source>
</reference>
<name>A0ABS1KSB2_9BACT</name>
<dbReference type="Proteomes" id="UP000613030">
    <property type="component" value="Unassembled WGS sequence"/>
</dbReference>
<comment type="caution">
    <text evidence="1">The sequence shown here is derived from an EMBL/GenBank/DDBJ whole genome shotgun (WGS) entry which is preliminary data.</text>
</comment>
<keyword evidence="2" id="KW-1185">Reference proteome</keyword>
<sequence>MSWNPTPSSICHCKLNGVAGVVVTAGSSTNCVPLPAQTLSDLTGPLVMTGTGSMVMATTSLVCEQDVPTSTTFRRQ</sequence>
<accession>A0ABS1KSB2</accession>
<protein>
    <recommendedName>
        <fullName evidence="3">DUF4280 domain-containing protein</fullName>
    </recommendedName>
</protein>
<proteinExistence type="predicted"/>
<gene>
    <name evidence="1" type="ORF">JI741_14150</name>
</gene>
<evidence type="ECO:0000313" key="2">
    <source>
        <dbReference type="Proteomes" id="UP000613030"/>
    </source>
</evidence>
<dbReference type="RefSeq" id="WP_202010534.1">
    <property type="nucleotide sequence ID" value="NZ_JAERRB010000004.1"/>
</dbReference>
<evidence type="ECO:0008006" key="3">
    <source>
        <dbReference type="Google" id="ProtNLM"/>
    </source>
</evidence>
<evidence type="ECO:0000313" key="1">
    <source>
        <dbReference type="EMBL" id="MBL0742368.1"/>
    </source>
</evidence>
<organism evidence="1 2">
    <name type="scientific">Chryseolinea lacunae</name>
    <dbReference type="NCBI Taxonomy" id="2801331"/>
    <lineage>
        <taxon>Bacteria</taxon>
        <taxon>Pseudomonadati</taxon>
        <taxon>Bacteroidota</taxon>
        <taxon>Cytophagia</taxon>
        <taxon>Cytophagales</taxon>
        <taxon>Fulvivirgaceae</taxon>
        <taxon>Chryseolinea</taxon>
    </lineage>
</organism>